<name>A0A2P2Q6N4_RHIMU</name>
<dbReference type="AlphaFoldDB" id="A0A2P2Q6N4"/>
<accession>A0A2P2Q6N4</accession>
<organism evidence="1">
    <name type="scientific">Rhizophora mucronata</name>
    <name type="common">Asiatic mangrove</name>
    <dbReference type="NCBI Taxonomy" id="61149"/>
    <lineage>
        <taxon>Eukaryota</taxon>
        <taxon>Viridiplantae</taxon>
        <taxon>Streptophyta</taxon>
        <taxon>Embryophyta</taxon>
        <taxon>Tracheophyta</taxon>
        <taxon>Spermatophyta</taxon>
        <taxon>Magnoliopsida</taxon>
        <taxon>eudicotyledons</taxon>
        <taxon>Gunneridae</taxon>
        <taxon>Pentapetalae</taxon>
        <taxon>rosids</taxon>
        <taxon>fabids</taxon>
        <taxon>Malpighiales</taxon>
        <taxon>Rhizophoraceae</taxon>
        <taxon>Rhizophora</taxon>
    </lineage>
</organism>
<dbReference type="EMBL" id="GGEC01082140">
    <property type="protein sequence ID" value="MBX62624.1"/>
    <property type="molecule type" value="Transcribed_RNA"/>
</dbReference>
<sequence length="35" mass="3848">MVVLPLYDLIGIVFSQVFGLPKSSQLVLVVMLLKS</sequence>
<protein>
    <submittedName>
        <fullName evidence="1">Uncharacterized protein</fullName>
    </submittedName>
</protein>
<proteinExistence type="predicted"/>
<reference evidence="1" key="1">
    <citation type="submission" date="2018-02" db="EMBL/GenBank/DDBJ databases">
        <title>Rhizophora mucronata_Transcriptome.</title>
        <authorList>
            <person name="Meera S.P."/>
            <person name="Sreeshan A."/>
            <person name="Augustine A."/>
        </authorList>
    </citation>
    <scope>NUCLEOTIDE SEQUENCE</scope>
    <source>
        <tissue evidence="1">Leaf</tissue>
    </source>
</reference>
<evidence type="ECO:0000313" key="1">
    <source>
        <dbReference type="EMBL" id="MBX62624.1"/>
    </source>
</evidence>